<feature type="transmembrane region" description="Helical" evidence="2">
    <location>
        <begin position="279"/>
        <end position="298"/>
    </location>
</feature>
<gene>
    <name evidence="4" type="ORF">ARMOST_20265</name>
</gene>
<feature type="region of interest" description="Disordered" evidence="1">
    <location>
        <begin position="337"/>
        <end position="362"/>
    </location>
</feature>
<feature type="region of interest" description="Disordered" evidence="1">
    <location>
        <begin position="1"/>
        <end position="78"/>
    </location>
</feature>
<name>A0A284S6Z7_ARMOS</name>
<feature type="domain" description="DUF6535" evidence="3">
    <location>
        <begin position="95"/>
        <end position="275"/>
    </location>
</feature>
<organism evidence="4 5">
    <name type="scientific">Armillaria ostoyae</name>
    <name type="common">Armillaria root rot fungus</name>
    <dbReference type="NCBI Taxonomy" id="47428"/>
    <lineage>
        <taxon>Eukaryota</taxon>
        <taxon>Fungi</taxon>
        <taxon>Dikarya</taxon>
        <taxon>Basidiomycota</taxon>
        <taxon>Agaricomycotina</taxon>
        <taxon>Agaricomycetes</taxon>
        <taxon>Agaricomycetidae</taxon>
        <taxon>Agaricales</taxon>
        <taxon>Marasmiineae</taxon>
        <taxon>Physalacriaceae</taxon>
        <taxon>Armillaria</taxon>
    </lineage>
</organism>
<feature type="transmembrane region" description="Helical" evidence="2">
    <location>
        <begin position="195"/>
        <end position="213"/>
    </location>
</feature>
<keyword evidence="2" id="KW-0472">Membrane</keyword>
<feature type="transmembrane region" description="Helical" evidence="2">
    <location>
        <begin position="246"/>
        <end position="273"/>
    </location>
</feature>
<dbReference type="AlphaFoldDB" id="A0A284S6Z7"/>
<proteinExistence type="predicted"/>
<dbReference type="EMBL" id="FUEG01000037">
    <property type="protein sequence ID" value="SJL16736.1"/>
    <property type="molecule type" value="Genomic_DNA"/>
</dbReference>
<feature type="compositionally biased region" description="Polar residues" evidence="1">
    <location>
        <begin position="38"/>
        <end position="52"/>
    </location>
</feature>
<keyword evidence="5" id="KW-1185">Reference proteome</keyword>
<evidence type="ECO:0000313" key="4">
    <source>
        <dbReference type="EMBL" id="SJL16736.1"/>
    </source>
</evidence>
<protein>
    <recommendedName>
        <fullName evidence="3">DUF6535 domain-containing protein</fullName>
    </recommendedName>
</protein>
<sequence length="981" mass="111068">MPSIDTVPDEDDENLQRLPHNTRGDTGTSDDPAGDSQPEIQQPARTAHSQGKSTRHFFGIPQRGPQVRGNDPFDYEQRFPEDKRYEELSPLARVWRTYLEECGAFDIELLEGWRDGLDVLLVFAGLFSAVVTTFVVQTSQNLQVNYGQVTATLLFELIDVQRAAANGSLVNDVPRSDLTPFSKFHPAISDSLVNGLWFTSLSFSLATALFAVLTKQWIHQYIAVPSGTPRDRCHVRQFRYMGLEQWGVGFIIGLLPVLLSMSLGIFLVGLVLFLAPLQVMIASVVGAITFISFAAYFGSNFLPIMYPSCPYKTPLSHYLFLLYAYITHNDFSSDISSSSSSPSSSMNPKSEPPIRTLRDAEHSAVESNAEEMDVHALAWLFNMSSNPSVKTIVIQSTGILPLTSVESLKQHAKGISEMSNTSALLYSPIEEGRFDRLARAGLCLSNPTYWPQWPEAGQDLLNQEKNRLSPEVYAELLAISSDFIFHSDHLEQVLNLIQAQFTGPAVQRLSLPPIVWGYLLQKLLPLNSHSWDSISSLIQPLFSEISSSYWHADYKPLPIFLGRESRDQLKIFSPSDGYSRYSGPFRLAIAVREYLSPYVADAIFQYFRDVWDIDFHSDPADEFPAPQDPRLRALVAMASSPSIQKVPMANPFGDSFFGTVMSNIRTYMDVRKSLLDNNFPSFELDSNRYSVLKLLYTLITSDEFGGASMRNLDQRITLVTFLWVLHSTSPRPCFLPEDWCTPSMASNFAQIALQDTKTWTSEDKESDELILYFLWFAPVVNLIFSHFVSGCHLNRIGGLRGDDIEFDRLWPQILHTFIVRMTPDVLDHQVFQQFMAYIFEPENLFTICAVYICREATPYLRRLAQVHPDHPAWPECLRKLDATPLAEHFGLETYGLDYHTRCFQQIISEFKEFVEGGCVGRFGLHTPDPQPPRHALVENEHPVNERSLMKSLPKLWHRLRQQHTAAKTEEIMMNPSSISEV</sequence>
<keyword evidence="2" id="KW-0812">Transmembrane</keyword>
<feature type="transmembrane region" description="Helical" evidence="2">
    <location>
        <begin position="117"/>
        <end position="136"/>
    </location>
</feature>
<evidence type="ECO:0000313" key="5">
    <source>
        <dbReference type="Proteomes" id="UP000219338"/>
    </source>
</evidence>
<dbReference type="InterPro" id="IPR045338">
    <property type="entry name" value="DUF6535"/>
</dbReference>
<dbReference type="Proteomes" id="UP000219338">
    <property type="component" value="Unassembled WGS sequence"/>
</dbReference>
<evidence type="ECO:0000256" key="1">
    <source>
        <dbReference type="SAM" id="MobiDB-lite"/>
    </source>
</evidence>
<feature type="compositionally biased region" description="Low complexity" evidence="1">
    <location>
        <begin position="337"/>
        <end position="349"/>
    </location>
</feature>
<evidence type="ECO:0000256" key="2">
    <source>
        <dbReference type="SAM" id="Phobius"/>
    </source>
</evidence>
<dbReference type="OrthoDB" id="2856880at2759"/>
<keyword evidence="2" id="KW-1133">Transmembrane helix</keyword>
<dbReference type="Pfam" id="PF20153">
    <property type="entry name" value="DUF6535"/>
    <property type="match status" value="1"/>
</dbReference>
<evidence type="ECO:0000259" key="3">
    <source>
        <dbReference type="Pfam" id="PF20153"/>
    </source>
</evidence>
<accession>A0A284S6Z7</accession>
<reference evidence="5" key="1">
    <citation type="journal article" date="2017" name="Nat. Ecol. Evol.">
        <title>Genome expansion and lineage-specific genetic innovations in the forest pathogenic fungi Armillaria.</title>
        <authorList>
            <person name="Sipos G."/>
            <person name="Prasanna A.N."/>
            <person name="Walter M.C."/>
            <person name="O'Connor E."/>
            <person name="Balint B."/>
            <person name="Krizsan K."/>
            <person name="Kiss B."/>
            <person name="Hess J."/>
            <person name="Varga T."/>
            <person name="Slot J."/>
            <person name="Riley R."/>
            <person name="Boka B."/>
            <person name="Rigling D."/>
            <person name="Barry K."/>
            <person name="Lee J."/>
            <person name="Mihaltcheva S."/>
            <person name="LaButti K."/>
            <person name="Lipzen A."/>
            <person name="Waldron R."/>
            <person name="Moloney N.M."/>
            <person name="Sperisen C."/>
            <person name="Kredics L."/>
            <person name="Vagvoelgyi C."/>
            <person name="Patrignani A."/>
            <person name="Fitzpatrick D."/>
            <person name="Nagy I."/>
            <person name="Doyle S."/>
            <person name="Anderson J.B."/>
            <person name="Grigoriev I.V."/>
            <person name="Gueldener U."/>
            <person name="Muensterkoetter M."/>
            <person name="Nagy L.G."/>
        </authorList>
    </citation>
    <scope>NUCLEOTIDE SEQUENCE [LARGE SCALE GENOMIC DNA]</scope>
    <source>
        <strain evidence="5">C18/9</strain>
    </source>
</reference>